<evidence type="ECO:0000313" key="1">
    <source>
        <dbReference type="EMBL" id="GBN12018.1"/>
    </source>
</evidence>
<organism evidence="1 2">
    <name type="scientific">Araneus ventricosus</name>
    <name type="common">Orbweaver spider</name>
    <name type="synonym">Epeira ventricosa</name>
    <dbReference type="NCBI Taxonomy" id="182803"/>
    <lineage>
        <taxon>Eukaryota</taxon>
        <taxon>Metazoa</taxon>
        <taxon>Ecdysozoa</taxon>
        <taxon>Arthropoda</taxon>
        <taxon>Chelicerata</taxon>
        <taxon>Arachnida</taxon>
        <taxon>Araneae</taxon>
        <taxon>Araneomorphae</taxon>
        <taxon>Entelegynae</taxon>
        <taxon>Araneoidea</taxon>
        <taxon>Araneidae</taxon>
        <taxon>Araneus</taxon>
    </lineage>
</organism>
<reference evidence="1 2" key="1">
    <citation type="journal article" date="2019" name="Sci. Rep.">
        <title>Orb-weaving spider Araneus ventricosus genome elucidates the spidroin gene catalogue.</title>
        <authorList>
            <person name="Kono N."/>
            <person name="Nakamura H."/>
            <person name="Ohtoshi R."/>
            <person name="Moran D.A.P."/>
            <person name="Shinohara A."/>
            <person name="Yoshida Y."/>
            <person name="Fujiwara M."/>
            <person name="Mori M."/>
            <person name="Tomita M."/>
            <person name="Arakawa K."/>
        </authorList>
    </citation>
    <scope>NUCLEOTIDE SEQUENCE [LARGE SCALE GENOMIC DNA]</scope>
</reference>
<name>A0A4Y2LBF6_ARAVE</name>
<proteinExistence type="predicted"/>
<dbReference type="AlphaFoldDB" id="A0A4Y2LBF6"/>
<dbReference type="Proteomes" id="UP000499080">
    <property type="component" value="Unassembled WGS sequence"/>
</dbReference>
<comment type="caution">
    <text evidence="1">The sequence shown here is derived from an EMBL/GenBank/DDBJ whole genome shotgun (WGS) entry which is preliminary data.</text>
</comment>
<dbReference type="EMBL" id="BGPR01005637">
    <property type="protein sequence ID" value="GBN12018.1"/>
    <property type="molecule type" value="Genomic_DNA"/>
</dbReference>
<protein>
    <submittedName>
        <fullName evidence="1">Uncharacterized protein</fullName>
    </submittedName>
</protein>
<gene>
    <name evidence="1" type="ORF">AVEN_102201_1</name>
</gene>
<accession>A0A4Y2LBF6</accession>
<sequence>MACQFKWSDGYLSSLDIQPSNPRHSTDLKSIHYQLFSVPAFSDFLDEARTPNLLPSHTYPLQLVLIHGLEVQMERWISELVECPAFFSTPLQF</sequence>
<keyword evidence="2" id="KW-1185">Reference proteome</keyword>
<evidence type="ECO:0000313" key="2">
    <source>
        <dbReference type="Proteomes" id="UP000499080"/>
    </source>
</evidence>